<evidence type="ECO:0000313" key="4">
    <source>
        <dbReference type="Proteomes" id="UP000317209"/>
    </source>
</evidence>
<keyword evidence="2" id="KW-0732">Signal</keyword>
<comment type="caution">
    <text evidence="3">The sequence shown here is derived from an EMBL/GenBank/DDBJ whole genome shotgun (WGS) entry which is preliminary data.</text>
</comment>
<reference evidence="3 4" key="1">
    <citation type="submission" date="2019-06" db="EMBL/GenBank/DDBJ databases">
        <title>Sequencing the genomes of 1000 actinobacteria strains.</title>
        <authorList>
            <person name="Klenk H.-P."/>
        </authorList>
    </citation>
    <scope>NUCLEOTIDE SEQUENCE [LARGE SCALE GENOMIC DNA]</scope>
    <source>
        <strain evidence="3 4">DSM 20169</strain>
    </source>
</reference>
<dbReference type="AlphaFoldDB" id="A0A543BIF9"/>
<evidence type="ECO:0000256" key="1">
    <source>
        <dbReference type="SAM" id="Phobius"/>
    </source>
</evidence>
<feature type="chain" id="PRO_5022157918" description="DUF916 domain-containing protein" evidence="2">
    <location>
        <begin position="32"/>
        <end position="358"/>
    </location>
</feature>
<keyword evidence="4" id="KW-1185">Reference proteome</keyword>
<evidence type="ECO:0008006" key="5">
    <source>
        <dbReference type="Google" id="ProtNLM"/>
    </source>
</evidence>
<protein>
    <recommendedName>
        <fullName evidence="5">DUF916 domain-containing protein</fullName>
    </recommendedName>
</protein>
<gene>
    <name evidence="3" type="ORF">FB560_0130</name>
</gene>
<dbReference type="EMBL" id="VFOX01000001">
    <property type="protein sequence ID" value="TQL84543.1"/>
    <property type="molecule type" value="Genomic_DNA"/>
</dbReference>
<proteinExistence type="predicted"/>
<dbReference type="Proteomes" id="UP000317209">
    <property type="component" value="Unassembled WGS sequence"/>
</dbReference>
<evidence type="ECO:0000256" key="2">
    <source>
        <dbReference type="SAM" id="SignalP"/>
    </source>
</evidence>
<evidence type="ECO:0000313" key="3">
    <source>
        <dbReference type="EMBL" id="TQL84543.1"/>
    </source>
</evidence>
<organism evidence="3 4">
    <name type="scientific">Microbacterium saperdae</name>
    <dbReference type="NCBI Taxonomy" id="69368"/>
    <lineage>
        <taxon>Bacteria</taxon>
        <taxon>Bacillati</taxon>
        <taxon>Actinomycetota</taxon>
        <taxon>Actinomycetes</taxon>
        <taxon>Micrococcales</taxon>
        <taxon>Microbacteriaceae</taxon>
        <taxon>Microbacterium</taxon>
    </lineage>
</organism>
<name>A0A543BIF9_9MICO</name>
<sequence>MTTRPRTWIASSAAALLALLASVALPSSALAEDAQADAVSWSVSPADSTGADGRVTIEHQLDPGESVEEHVLVRNLGAGDVVFSLSAADGFYTEAGRFDMLASDQESTGAGTWIAIPDDVEIPAGGSAVIPFTITVPENAEPGDHAAGVAASVMSVKTDDSGTTGVGVESRVGVKVITRVAGAITPAFTVGGVQTDFRVDANPFEAGELTVTFDVQNTGNARMDAAGTLSIAGQQVAFPAEGQRPQVLLPGETRSFTLAMTGVWPLVLLSGDLTVAPVAASLDGETLAVASSTTPVTVWAMPWPQLLVVAGVALLVFALLWNRIRSRRRVEDLISQAVERGRKEALALPDHGREKIAG</sequence>
<dbReference type="RefSeq" id="WP_141870592.1">
    <property type="nucleotide sequence ID" value="NZ_VFOX01000001.1"/>
</dbReference>
<dbReference type="OrthoDB" id="4336304at2"/>
<feature type="signal peptide" evidence="2">
    <location>
        <begin position="1"/>
        <end position="31"/>
    </location>
</feature>
<accession>A0A543BIF9</accession>
<keyword evidence="1" id="KW-0472">Membrane</keyword>
<keyword evidence="1" id="KW-0812">Transmembrane</keyword>
<keyword evidence="1" id="KW-1133">Transmembrane helix</keyword>
<feature type="transmembrane region" description="Helical" evidence="1">
    <location>
        <begin position="303"/>
        <end position="321"/>
    </location>
</feature>